<reference evidence="8 9" key="1">
    <citation type="journal article" date="2019" name="Int. J. Syst. Evol. Microbiol.">
        <title>Undibacterium piscinae sp. nov., isolated from Korean shiner intestine.</title>
        <authorList>
            <person name="Lee S.Y."/>
            <person name="Kang W."/>
            <person name="Kim P.S."/>
            <person name="Kim H.S."/>
            <person name="Sung H."/>
            <person name="Shin N.R."/>
            <person name="Whon T.W."/>
            <person name="Yun J.H."/>
            <person name="Lee J.Y."/>
            <person name="Lee J.Y."/>
            <person name="Jung M.J."/>
            <person name="Jeong Y.S."/>
            <person name="Tak E.J."/>
            <person name="Han J.E."/>
            <person name="Hyun D.W."/>
            <person name="Kang M.S."/>
            <person name="Lee K.E."/>
            <person name="Lee B.H."/>
            <person name="Bae J.W."/>
        </authorList>
    </citation>
    <scope>NUCLEOTIDE SEQUENCE [LARGE SCALE GENOMIC DNA]</scope>
    <source>
        <strain evidence="8 9">S11R28</strain>
    </source>
</reference>
<proteinExistence type="predicted"/>
<keyword evidence="9" id="KW-1185">Reference proteome</keyword>
<dbReference type="Gene3D" id="3.30.450.20">
    <property type="entry name" value="PAS domain"/>
    <property type="match status" value="1"/>
</dbReference>
<evidence type="ECO:0000256" key="6">
    <source>
        <dbReference type="SAM" id="SignalP"/>
    </source>
</evidence>
<dbReference type="AlphaFoldDB" id="A0A6M4A4R9"/>
<dbReference type="Proteomes" id="UP000274350">
    <property type="component" value="Chromosome"/>
</dbReference>
<dbReference type="InterPro" id="IPR033480">
    <property type="entry name" value="sCache_2"/>
</dbReference>
<evidence type="ECO:0000256" key="5">
    <source>
        <dbReference type="ARBA" id="ARBA00023136"/>
    </source>
</evidence>
<evidence type="ECO:0000256" key="1">
    <source>
        <dbReference type="ARBA" id="ARBA00004651"/>
    </source>
</evidence>
<keyword evidence="6" id="KW-0732">Signal</keyword>
<evidence type="ECO:0000313" key="8">
    <source>
        <dbReference type="EMBL" id="QJQ06204.1"/>
    </source>
</evidence>
<evidence type="ECO:0000256" key="2">
    <source>
        <dbReference type="ARBA" id="ARBA00022475"/>
    </source>
</evidence>
<organism evidence="8 9">
    <name type="scientific">Undibacterium piscinae</name>
    <dbReference type="NCBI Taxonomy" id="2495591"/>
    <lineage>
        <taxon>Bacteria</taxon>
        <taxon>Pseudomonadati</taxon>
        <taxon>Pseudomonadota</taxon>
        <taxon>Betaproteobacteria</taxon>
        <taxon>Burkholderiales</taxon>
        <taxon>Oxalobacteraceae</taxon>
        <taxon>Undibacterium</taxon>
    </lineage>
</organism>
<keyword evidence="4" id="KW-1133">Transmembrane helix</keyword>
<name>A0A6M4A4R9_9BURK</name>
<keyword evidence="8" id="KW-0808">Transferase</keyword>
<feature type="signal peptide" evidence="6">
    <location>
        <begin position="1"/>
        <end position="23"/>
    </location>
</feature>
<accession>A0A6M4A4R9</accession>
<dbReference type="KEGG" id="upi:EJG51_010425"/>
<comment type="subcellular location">
    <subcellularLocation>
        <location evidence="1">Cell membrane</location>
        <topology evidence="1">Multi-pass membrane protein</topology>
    </subcellularLocation>
</comment>
<evidence type="ECO:0000259" key="7">
    <source>
        <dbReference type="SMART" id="SM01049"/>
    </source>
</evidence>
<feature type="chain" id="PRO_5026757682" evidence="6">
    <location>
        <begin position="24"/>
        <end position="154"/>
    </location>
</feature>
<dbReference type="SMART" id="SM01049">
    <property type="entry name" value="Cache_2"/>
    <property type="match status" value="1"/>
</dbReference>
<dbReference type="GO" id="GO:0005886">
    <property type="term" value="C:plasma membrane"/>
    <property type="evidence" value="ECO:0007669"/>
    <property type="project" value="UniProtKB-SubCell"/>
</dbReference>
<dbReference type="OrthoDB" id="9178561at2"/>
<evidence type="ECO:0000313" key="9">
    <source>
        <dbReference type="Proteomes" id="UP000274350"/>
    </source>
</evidence>
<gene>
    <name evidence="8" type="ORF">EJG51_010425</name>
</gene>
<dbReference type="Pfam" id="PF17200">
    <property type="entry name" value="sCache_2"/>
    <property type="match status" value="1"/>
</dbReference>
<keyword evidence="3" id="KW-0812">Transmembrane</keyword>
<keyword evidence="2" id="KW-1003">Cell membrane</keyword>
<protein>
    <submittedName>
        <fullName evidence="8">Histidine kinase</fullName>
    </submittedName>
</protein>
<feature type="domain" description="Single Cache" evidence="7">
    <location>
        <begin position="21"/>
        <end position="105"/>
    </location>
</feature>
<keyword evidence="5" id="KW-0472">Membrane</keyword>
<evidence type="ECO:0000256" key="3">
    <source>
        <dbReference type="ARBA" id="ARBA00022692"/>
    </source>
</evidence>
<dbReference type="EMBL" id="CP051152">
    <property type="protein sequence ID" value="QJQ06204.1"/>
    <property type="molecule type" value="Genomic_DNA"/>
</dbReference>
<evidence type="ECO:0000256" key="4">
    <source>
        <dbReference type="ARBA" id="ARBA00022989"/>
    </source>
</evidence>
<keyword evidence="8" id="KW-0418">Kinase</keyword>
<sequence length="154" mass="16943">MQKFFKIFLLTIFSFTLANSALAADHGSAEEAQALVKKAIAYIKANGAEKAYAEFSNPKGSFVDRDLYIYVADFTGKALAHGANIKLVGKDIRTLRDVDNKAFVIDILALAESKGHGWVDYKWPNPADKNKAIVQKSTYFEKSGDVIVACGIYK</sequence>
<dbReference type="GO" id="GO:0016301">
    <property type="term" value="F:kinase activity"/>
    <property type="evidence" value="ECO:0007669"/>
    <property type="project" value="UniProtKB-KW"/>
</dbReference>